<dbReference type="RefSeq" id="WP_191180492.1">
    <property type="nucleotide sequence ID" value="NZ_JACXXP010000024.1"/>
</dbReference>
<dbReference type="Gene3D" id="1.25.40.10">
    <property type="entry name" value="Tetratricopeptide repeat domain"/>
    <property type="match status" value="2"/>
</dbReference>
<evidence type="ECO:0000256" key="1">
    <source>
        <dbReference type="SAM" id="Phobius"/>
    </source>
</evidence>
<feature type="transmembrane region" description="Helical" evidence="1">
    <location>
        <begin position="342"/>
        <end position="362"/>
    </location>
</feature>
<accession>A0ABR8M996</accession>
<protein>
    <submittedName>
        <fullName evidence="2">Tetratricopeptide repeat protein</fullName>
    </submittedName>
</protein>
<keyword evidence="1" id="KW-0812">Transmembrane</keyword>
<gene>
    <name evidence="2" type="ORF">IEW27_15885</name>
</gene>
<sequence length="380" mass="43663">MLKFNCFFIFLFCFGQIYGQKYDSLDVKEMEKYLISNPQKAYDLGVKIYNDNDLEDNFRIRLLFSLLNVGNQTQKFTEAIHYGTEGLSLAEKSNNTVSQIKFLGVLGNIYQSLQVNDKAKYYLNKAEDILKKTKLPAKEQHMRGNILYLKGMNYAYTLDCDMALEYFDQAISEYQSAKDGLSQINIKLAYLNKAHCLIEMNDLNDAENYLDLSKVNPAEINSSLGIPKIYSDILNQSADLGFAKILTLRNNFSGSNEILFSILKLKNQEGVSDIDADIYFQLSKNFLKLEDIEKNKYYSTLYLQKLDEKNKIQIKILNNLLLQDQKNADQKIQQQNSKIVKWSIALFILFGAVVGFLTLTFLKIKKTNDSIQNQLYGSES</sequence>
<proteinExistence type="predicted"/>
<dbReference type="SUPFAM" id="SSF48452">
    <property type="entry name" value="TPR-like"/>
    <property type="match status" value="1"/>
</dbReference>
<evidence type="ECO:0000313" key="2">
    <source>
        <dbReference type="EMBL" id="MBD3906067.1"/>
    </source>
</evidence>
<dbReference type="EMBL" id="JACXXP010000024">
    <property type="protein sequence ID" value="MBD3906067.1"/>
    <property type="molecule type" value="Genomic_DNA"/>
</dbReference>
<evidence type="ECO:0000313" key="3">
    <source>
        <dbReference type="Proteomes" id="UP000603715"/>
    </source>
</evidence>
<keyword evidence="1" id="KW-1133">Transmembrane helix</keyword>
<name>A0ABR8M996_9FLAO</name>
<reference evidence="3" key="1">
    <citation type="submission" date="2023-07" db="EMBL/GenBank/DDBJ databases">
        <title>Description of novel Chryseobacterium sp. strain C-2.</title>
        <authorList>
            <person name="Saticioglu I.B."/>
        </authorList>
    </citation>
    <scope>NUCLEOTIDE SEQUENCE [LARGE SCALE GENOMIC DNA]</scope>
    <source>
        <strain evidence="3">C-2</strain>
    </source>
</reference>
<dbReference type="Proteomes" id="UP000603715">
    <property type="component" value="Unassembled WGS sequence"/>
</dbReference>
<organism evidence="2 3">
    <name type="scientific">Chryseobacterium muglaense</name>
    <dbReference type="NCBI Taxonomy" id="2893752"/>
    <lineage>
        <taxon>Bacteria</taxon>
        <taxon>Pseudomonadati</taxon>
        <taxon>Bacteroidota</taxon>
        <taxon>Flavobacteriia</taxon>
        <taxon>Flavobacteriales</taxon>
        <taxon>Weeksellaceae</taxon>
        <taxon>Chryseobacterium group</taxon>
        <taxon>Chryseobacterium</taxon>
    </lineage>
</organism>
<keyword evidence="1" id="KW-0472">Membrane</keyword>
<comment type="caution">
    <text evidence="2">The sequence shown here is derived from an EMBL/GenBank/DDBJ whole genome shotgun (WGS) entry which is preliminary data.</text>
</comment>
<dbReference type="InterPro" id="IPR011990">
    <property type="entry name" value="TPR-like_helical_dom_sf"/>
</dbReference>
<keyword evidence="3" id="KW-1185">Reference proteome</keyword>